<name>A0A409VX19_PSICY</name>
<dbReference type="EMBL" id="NHYD01003889">
    <property type="protein sequence ID" value="PPQ70801.1"/>
    <property type="molecule type" value="Genomic_DNA"/>
</dbReference>
<dbReference type="GO" id="GO:0008810">
    <property type="term" value="F:cellulase activity"/>
    <property type="evidence" value="ECO:0007669"/>
    <property type="project" value="UniProtKB-EC"/>
</dbReference>
<dbReference type="Pfam" id="PF00840">
    <property type="entry name" value="Glyco_hydro_7"/>
    <property type="match status" value="1"/>
</dbReference>
<dbReference type="OrthoDB" id="412382at2759"/>
<dbReference type="InterPro" id="IPR001722">
    <property type="entry name" value="Glyco_hydro_7"/>
</dbReference>
<dbReference type="AlphaFoldDB" id="A0A409VX19"/>
<evidence type="ECO:0000256" key="2">
    <source>
        <dbReference type="ARBA" id="ARBA00006044"/>
    </source>
</evidence>
<feature type="chain" id="PRO_5019450508" description="Glucanase" evidence="10">
    <location>
        <begin position="22"/>
        <end position="418"/>
    </location>
</feature>
<keyword evidence="5" id="KW-0325">Glycoprotein</keyword>
<evidence type="ECO:0000256" key="1">
    <source>
        <dbReference type="ARBA" id="ARBA00000966"/>
    </source>
</evidence>
<evidence type="ECO:0000256" key="6">
    <source>
        <dbReference type="ARBA" id="ARBA00023277"/>
    </source>
</evidence>
<keyword evidence="3 9" id="KW-0378">Hydrolase</keyword>
<dbReference type="PRINTS" id="PR00734">
    <property type="entry name" value="GLHYDRLASE7"/>
</dbReference>
<evidence type="ECO:0000256" key="8">
    <source>
        <dbReference type="ARBA" id="ARBA00023326"/>
    </source>
</evidence>
<keyword evidence="6" id="KW-0119">Carbohydrate metabolism</keyword>
<evidence type="ECO:0000256" key="9">
    <source>
        <dbReference type="RuleBase" id="RU361164"/>
    </source>
</evidence>
<keyword evidence="4 9" id="KW-0136">Cellulose degradation</keyword>
<keyword evidence="12" id="KW-1185">Reference proteome</keyword>
<evidence type="ECO:0000256" key="5">
    <source>
        <dbReference type="ARBA" id="ARBA00023180"/>
    </source>
</evidence>
<comment type="similarity">
    <text evidence="2 9">Belongs to the glycosyl hydrolase 7 (cellulase C) family.</text>
</comment>
<organism evidence="11 12">
    <name type="scientific">Psilocybe cyanescens</name>
    <dbReference type="NCBI Taxonomy" id="93625"/>
    <lineage>
        <taxon>Eukaryota</taxon>
        <taxon>Fungi</taxon>
        <taxon>Dikarya</taxon>
        <taxon>Basidiomycota</taxon>
        <taxon>Agaricomycotina</taxon>
        <taxon>Agaricomycetes</taxon>
        <taxon>Agaricomycetidae</taxon>
        <taxon>Agaricales</taxon>
        <taxon>Agaricineae</taxon>
        <taxon>Strophariaceae</taxon>
        <taxon>Psilocybe</taxon>
    </lineage>
</organism>
<dbReference type="PANTHER" id="PTHR33753:SF1">
    <property type="entry name" value="ENDO-BETA-1,4-GLUCANASE CELB"/>
    <property type="match status" value="1"/>
</dbReference>
<dbReference type="InParanoid" id="A0A409VX19"/>
<keyword evidence="7 9" id="KW-0326">Glycosidase</keyword>
<gene>
    <name evidence="11" type="ORF">CVT25_000028</name>
</gene>
<dbReference type="Gene3D" id="2.70.100.10">
    <property type="entry name" value="Glycoside hydrolase, family 7, domain"/>
    <property type="match status" value="1"/>
</dbReference>
<dbReference type="CDD" id="cd07999">
    <property type="entry name" value="GH7_CBH_EG"/>
    <property type="match status" value="1"/>
</dbReference>
<keyword evidence="8 9" id="KW-0624">Polysaccharide degradation</keyword>
<dbReference type="GO" id="GO:0030245">
    <property type="term" value="P:cellulose catabolic process"/>
    <property type="evidence" value="ECO:0007669"/>
    <property type="project" value="UniProtKB-KW"/>
</dbReference>
<evidence type="ECO:0000256" key="3">
    <source>
        <dbReference type="ARBA" id="ARBA00022801"/>
    </source>
</evidence>
<accession>A0A409VX19</accession>
<comment type="caution">
    <text evidence="11">The sequence shown here is derived from an EMBL/GenBank/DDBJ whole genome shotgun (WGS) entry which is preliminary data.</text>
</comment>
<dbReference type="SUPFAM" id="SSF49899">
    <property type="entry name" value="Concanavalin A-like lectins/glucanases"/>
    <property type="match status" value="1"/>
</dbReference>
<dbReference type="Proteomes" id="UP000283269">
    <property type="component" value="Unassembled WGS sequence"/>
</dbReference>
<evidence type="ECO:0000256" key="4">
    <source>
        <dbReference type="ARBA" id="ARBA00023001"/>
    </source>
</evidence>
<evidence type="ECO:0000313" key="11">
    <source>
        <dbReference type="EMBL" id="PPQ70801.1"/>
    </source>
</evidence>
<keyword evidence="10" id="KW-0732">Signal</keyword>
<sequence>MFSSLRALVALSSVLVAVVNAQQIGTNSAEVNPPLLWEECTLPGLCHKVNGSITFDANWRWTHNVGGYTNCRNGNAWDPTICPDPLTCAENCAVEGVDYASSGVVTSGNAVTLTLNTVTNSGPRIYLLAPNQETYQMFKLNQQEFSFDVDLSQVACGMNAALYFSEMDAHGGNAPSNKAGAKFGTGYCDAQCPSGDNFFNGTANMANNGICCNEMDIWEANRVSNAFTTHGCQSNGPYTCSGAGCQGQCDGNGCGFNAFHQGHTQFYGPGLTVDTKKKFTVVTQFLTDNSRASGHLSEIRRLYVQNGRVHQTPATNVTGMPPLNSVSTQFCDAQRKVMGASNLFDETGGLKPLSTAFDSGMVLVFSLWDDPSGGMTWLDGPGAGSCPGGLDTSGGPAVNVTFSNIKFGNIGSTFQSFL</sequence>
<feature type="signal peptide" evidence="10">
    <location>
        <begin position="1"/>
        <end position="21"/>
    </location>
</feature>
<evidence type="ECO:0000256" key="10">
    <source>
        <dbReference type="SAM" id="SignalP"/>
    </source>
</evidence>
<dbReference type="InterPro" id="IPR037019">
    <property type="entry name" value="Glyco_hydro_7_sf"/>
</dbReference>
<dbReference type="EC" id="3.2.1.-" evidence="9"/>
<dbReference type="PANTHER" id="PTHR33753">
    <property type="entry name" value="1,4-BETA-D-GLUCAN CELLOBIOHYDROLASE B"/>
    <property type="match status" value="1"/>
</dbReference>
<dbReference type="InterPro" id="IPR013320">
    <property type="entry name" value="ConA-like_dom_sf"/>
</dbReference>
<evidence type="ECO:0000256" key="7">
    <source>
        <dbReference type="ARBA" id="ARBA00023295"/>
    </source>
</evidence>
<reference evidence="11 12" key="1">
    <citation type="journal article" date="2018" name="Evol. Lett.">
        <title>Horizontal gene cluster transfer increased hallucinogenic mushroom diversity.</title>
        <authorList>
            <person name="Reynolds H.T."/>
            <person name="Vijayakumar V."/>
            <person name="Gluck-Thaler E."/>
            <person name="Korotkin H.B."/>
            <person name="Matheny P.B."/>
            <person name="Slot J.C."/>
        </authorList>
    </citation>
    <scope>NUCLEOTIDE SEQUENCE [LARGE SCALE GENOMIC DNA]</scope>
    <source>
        <strain evidence="11 12">2631</strain>
    </source>
</reference>
<protein>
    <recommendedName>
        <fullName evidence="9">Glucanase</fullName>
        <ecNumber evidence="9">3.2.1.-</ecNumber>
    </recommendedName>
</protein>
<proteinExistence type="inferred from homology"/>
<comment type="catalytic activity">
    <reaction evidence="1">
        <text>Endohydrolysis of (1-&gt;4)-beta-D-glucosidic linkages in cellulose, lichenin and cereal beta-D-glucans.</text>
        <dbReference type="EC" id="3.2.1.4"/>
    </reaction>
</comment>
<evidence type="ECO:0000313" key="12">
    <source>
        <dbReference type="Proteomes" id="UP000283269"/>
    </source>
</evidence>